<sequence length="166" mass="17284">MALSAWADTIRRGAAGAALIAIVVGGIGIGTYILFAADDQAATPAAPRTPPASVAPPVPAANEFTVGVTVTGRDCPQPQECLYTYTIEPKYIGVRPLPEQELQVHYRVSGGREPQDGTFTVRGREARFMKDVTVVGPAQATLTAAVLDVVKSPVFGPTLSTPPTPG</sequence>
<evidence type="ECO:0000256" key="1">
    <source>
        <dbReference type="SAM" id="Phobius"/>
    </source>
</evidence>
<name>A0A9X2YF60_9MYCO</name>
<dbReference type="Proteomes" id="UP001140293">
    <property type="component" value="Unassembled WGS sequence"/>
</dbReference>
<evidence type="ECO:0000313" key="3">
    <source>
        <dbReference type="Proteomes" id="UP001140293"/>
    </source>
</evidence>
<keyword evidence="1" id="KW-0812">Transmembrane</keyword>
<protein>
    <submittedName>
        <fullName evidence="2">Uncharacterized protein</fullName>
    </submittedName>
</protein>
<proteinExistence type="predicted"/>
<dbReference type="RefSeq" id="WP_264015668.1">
    <property type="nucleotide sequence ID" value="NZ_JACKSJ010000241.1"/>
</dbReference>
<evidence type="ECO:0000313" key="2">
    <source>
        <dbReference type="EMBL" id="MCV7173498.1"/>
    </source>
</evidence>
<organism evidence="2 3">
    <name type="scientific">[Mycobacterium] manitobense</name>
    <dbReference type="NCBI Taxonomy" id="190147"/>
    <lineage>
        <taxon>Bacteria</taxon>
        <taxon>Bacillati</taxon>
        <taxon>Actinomycetota</taxon>
        <taxon>Actinomycetes</taxon>
        <taxon>Mycobacteriales</taxon>
        <taxon>Mycobacteriaceae</taxon>
        <taxon>Mycolicibacterium</taxon>
    </lineage>
</organism>
<keyword evidence="1" id="KW-1133">Transmembrane helix</keyword>
<reference evidence="2" key="1">
    <citation type="submission" date="2020-07" db="EMBL/GenBank/DDBJ databases">
        <authorList>
            <person name="Pettersson B.M.F."/>
            <person name="Behra P.R.K."/>
            <person name="Ramesh M."/>
            <person name="Das S."/>
            <person name="Dasgupta S."/>
            <person name="Kirsebom L.A."/>
        </authorList>
    </citation>
    <scope>NUCLEOTIDE SEQUENCE</scope>
    <source>
        <strain evidence="2">DSM 44615</strain>
    </source>
</reference>
<comment type="caution">
    <text evidence="2">The sequence shown here is derived from an EMBL/GenBank/DDBJ whole genome shotgun (WGS) entry which is preliminary data.</text>
</comment>
<reference evidence="2" key="2">
    <citation type="journal article" date="2022" name="BMC Genomics">
        <title>Comparative genome analysis of mycobacteria focusing on tRNA and non-coding RNA.</title>
        <authorList>
            <person name="Behra P.R.K."/>
            <person name="Pettersson B.M.F."/>
            <person name="Ramesh M."/>
            <person name="Das S."/>
            <person name="Dasgupta S."/>
            <person name="Kirsebom L.A."/>
        </authorList>
    </citation>
    <scope>NUCLEOTIDE SEQUENCE</scope>
    <source>
        <strain evidence="2">DSM 44615</strain>
    </source>
</reference>
<accession>A0A9X2YF60</accession>
<feature type="transmembrane region" description="Helical" evidence="1">
    <location>
        <begin position="12"/>
        <end position="35"/>
    </location>
</feature>
<dbReference type="EMBL" id="JACKSJ010000241">
    <property type="protein sequence ID" value="MCV7173498.1"/>
    <property type="molecule type" value="Genomic_DNA"/>
</dbReference>
<keyword evidence="3" id="KW-1185">Reference proteome</keyword>
<keyword evidence="1" id="KW-0472">Membrane</keyword>
<gene>
    <name evidence="2" type="ORF">H7I41_26595</name>
</gene>
<dbReference type="AlphaFoldDB" id="A0A9X2YF60"/>